<dbReference type="SUPFAM" id="SSF52540">
    <property type="entry name" value="P-loop containing nucleoside triphosphate hydrolases"/>
    <property type="match status" value="1"/>
</dbReference>
<dbReference type="InterPro" id="IPR056884">
    <property type="entry name" value="NPHP3-like_N"/>
</dbReference>
<name>A0A8H6NRM4_9PEZI</name>
<feature type="domain" description="Nephrocystin 3-like N-terminal" evidence="3">
    <location>
        <begin position="43"/>
        <end position="205"/>
    </location>
</feature>
<organism evidence="4 5">
    <name type="scientific">Colletotrichum musicola</name>
    <dbReference type="NCBI Taxonomy" id="2175873"/>
    <lineage>
        <taxon>Eukaryota</taxon>
        <taxon>Fungi</taxon>
        <taxon>Dikarya</taxon>
        <taxon>Ascomycota</taxon>
        <taxon>Pezizomycotina</taxon>
        <taxon>Sordariomycetes</taxon>
        <taxon>Hypocreomycetidae</taxon>
        <taxon>Glomerellales</taxon>
        <taxon>Glomerellaceae</taxon>
        <taxon>Colletotrichum</taxon>
        <taxon>Colletotrichum orchidearum species complex</taxon>
    </lineage>
</organism>
<dbReference type="AlphaFoldDB" id="A0A8H6NRM4"/>
<dbReference type="Proteomes" id="UP000639643">
    <property type="component" value="Unassembled WGS sequence"/>
</dbReference>
<gene>
    <name evidence="4" type="ORF">CMUS01_03600</name>
</gene>
<reference evidence="4" key="1">
    <citation type="journal article" date="2020" name="Phytopathology">
        <title>Genome Sequence Resources of Colletotrichum truncatum, C. plurivorum, C. musicola, and C. sojae: Four Species Pathogenic to Soybean (Glycine max).</title>
        <authorList>
            <person name="Rogerio F."/>
            <person name="Boufleur T.R."/>
            <person name="Ciampi-Guillardi M."/>
            <person name="Sukno S.A."/>
            <person name="Thon M.R."/>
            <person name="Massola Junior N.S."/>
            <person name="Baroncelli R."/>
        </authorList>
    </citation>
    <scope>NUCLEOTIDE SEQUENCE</scope>
    <source>
        <strain evidence="4">LFN0074</strain>
    </source>
</reference>
<dbReference type="Gene3D" id="3.40.50.300">
    <property type="entry name" value="P-loop containing nucleotide triphosphate hydrolases"/>
    <property type="match status" value="1"/>
</dbReference>
<evidence type="ECO:0000313" key="4">
    <source>
        <dbReference type="EMBL" id="KAF6841282.1"/>
    </source>
</evidence>
<keyword evidence="5" id="KW-1185">Reference proteome</keyword>
<protein>
    <recommendedName>
        <fullName evidence="3">Nephrocystin 3-like N-terminal domain-containing protein</fullName>
    </recommendedName>
</protein>
<comment type="caution">
    <text evidence="4">The sequence shown here is derived from an EMBL/GenBank/DDBJ whole genome shotgun (WGS) entry which is preliminary data.</text>
</comment>
<dbReference type="InterPro" id="IPR027417">
    <property type="entry name" value="P-loop_NTPase"/>
</dbReference>
<evidence type="ECO:0000256" key="2">
    <source>
        <dbReference type="SAM" id="MobiDB-lite"/>
    </source>
</evidence>
<evidence type="ECO:0000256" key="1">
    <source>
        <dbReference type="ARBA" id="ARBA00022737"/>
    </source>
</evidence>
<keyword evidence="1" id="KW-0677">Repeat</keyword>
<evidence type="ECO:0000259" key="3">
    <source>
        <dbReference type="Pfam" id="PF24883"/>
    </source>
</evidence>
<dbReference type="PANTHER" id="PTHR10039">
    <property type="entry name" value="AMELOGENIN"/>
    <property type="match status" value="1"/>
</dbReference>
<evidence type="ECO:0000313" key="5">
    <source>
        <dbReference type="Proteomes" id="UP000639643"/>
    </source>
</evidence>
<feature type="region of interest" description="Disordered" evidence="2">
    <location>
        <begin position="304"/>
        <end position="324"/>
    </location>
</feature>
<proteinExistence type="predicted"/>
<dbReference type="EMBL" id="WIGM01000089">
    <property type="protein sequence ID" value="KAF6841282.1"/>
    <property type="molecule type" value="Genomic_DNA"/>
</dbReference>
<dbReference type="Pfam" id="PF24883">
    <property type="entry name" value="NPHP3_N"/>
    <property type="match status" value="1"/>
</dbReference>
<dbReference type="OrthoDB" id="3885310at2759"/>
<sequence>MGYCQKAAKFRDLFGEALEIHSAITETHEIGALVWEPLWLGMFESHEFNSWQLEESTWMLRCVGPLGSGKTTLAALITKRLKQKFCGDKQAVASIFIRKDVTSSDTAFVEEALTSAFRQLFTTAADEAAITNYRRHLDARRDSQPPNVRIQLLRDALSSLLSGLDRAFLVVDDLDRCDPAVGTVLENELSRLASSKKLKVFLTSRISCLETVPEVVSCNSCADGEHNHISVYWICARCEDDPGVERRIVHVQCQYCRDRKAVCKRCGNATNFIQPFNQVQLYLDNNGLSLDRFISRDLEMEHGDLGLSSSEEHKPPLSELGRSLRDPRNHQTLNMLRERIAEQAHGNVSLALLRLSNVHRLQSVDGVLEPLADVLPSNVVAFFHDGVRRILGQPAAQRELGLKVIASVAHYDFYSGIAYEALDMLIRLPEKTLSRHQQAGKQPVPALLTASGNIEEAAAVMSPKPYYRLEDMLHAARGFLMMGTLPTRPLRAYCDTFRQYVRQKYSKPLADAYDQLDFERVKVGRDGGMLEGDCYFTPPG</sequence>
<accession>A0A8H6NRM4</accession>